<accession>A0ABY6ZLP1</accession>
<evidence type="ECO:0000313" key="1">
    <source>
        <dbReference type="EMBL" id="WAH43019.1"/>
    </source>
</evidence>
<evidence type="ECO:0000313" key="2">
    <source>
        <dbReference type="Proteomes" id="UP001164761"/>
    </source>
</evidence>
<gene>
    <name evidence="1" type="ORF">NZD89_06285</name>
</gene>
<dbReference type="EMBL" id="CP104067">
    <property type="protein sequence ID" value="WAH43019.1"/>
    <property type="molecule type" value="Genomic_DNA"/>
</dbReference>
<sequence length="52" mass="6297">MRINDSPERRRNQNLAFGYPRTLTRLSNKPIDQRNNFGSYWKFVYSCSWSPQ</sequence>
<dbReference type="Proteomes" id="UP001164761">
    <property type="component" value="Chromosome"/>
</dbReference>
<dbReference type="RefSeq" id="WP_268006897.1">
    <property type="nucleotide sequence ID" value="NZ_BSUT01000001.1"/>
</dbReference>
<protein>
    <submittedName>
        <fullName evidence="1">Uncharacterized protein</fullName>
    </submittedName>
</protein>
<organism evidence="1 2">
    <name type="scientific">Alicyclobacillus fastidiosus</name>
    <dbReference type="NCBI Taxonomy" id="392011"/>
    <lineage>
        <taxon>Bacteria</taxon>
        <taxon>Bacillati</taxon>
        <taxon>Bacillota</taxon>
        <taxon>Bacilli</taxon>
        <taxon>Bacillales</taxon>
        <taxon>Alicyclobacillaceae</taxon>
        <taxon>Alicyclobacillus</taxon>
    </lineage>
</organism>
<keyword evidence="2" id="KW-1185">Reference proteome</keyword>
<proteinExistence type="predicted"/>
<reference evidence="1" key="1">
    <citation type="submission" date="2022-08" db="EMBL/GenBank/DDBJ databases">
        <title>Alicyclobacillus fastidiosus DSM 17978, complete genome.</title>
        <authorList>
            <person name="Wang Q."/>
            <person name="Cai R."/>
            <person name="Wang Z."/>
        </authorList>
    </citation>
    <scope>NUCLEOTIDE SEQUENCE</scope>
    <source>
        <strain evidence="1">DSM 17978</strain>
    </source>
</reference>
<name>A0ABY6ZLP1_9BACL</name>